<proteinExistence type="predicted"/>
<dbReference type="Proteomes" id="UP001589870">
    <property type="component" value="Unassembled WGS sequence"/>
</dbReference>
<evidence type="ECO:0000313" key="4">
    <source>
        <dbReference type="Proteomes" id="UP001589870"/>
    </source>
</evidence>
<dbReference type="InterPro" id="IPR012495">
    <property type="entry name" value="TadE-like_dom"/>
</dbReference>
<keyword evidence="1" id="KW-1133">Transmembrane helix</keyword>
<evidence type="ECO:0000259" key="2">
    <source>
        <dbReference type="Pfam" id="PF07811"/>
    </source>
</evidence>
<gene>
    <name evidence="3" type="ORF">ACFHYQ_23200</name>
</gene>
<keyword evidence="4" id="KW-1185">Reference proteome</keyword>
<evidence type="ECO:0000313" key="3">
    <source>
        <dbReference type="EMBL" id="MFC0865207.1"/>
    </source>
</evidence>
<sequence>MMPRKVMDVLRPGPRERGSVTAETAVALPVLVLVLAAVLWAVTVVDARLRCVDAARAGARAAARGEALNAVRETVLRSAPAGSRVVVVPGPEVTRVDVSVSVRPLWKSAAPSVEVTASAASATEIGVFP</sequence>
<feature type="transmembrane region" description="Helical" evidence="1">
    <location>
        <begin position="20"/>
        <end position="42"/>
    </location>
</feature>
<feature type="domain" description="TadE-like" evidence="2">
    <location>
        <begin position="18"/>
        <end position="60"/>
    </location>
</feature>
<dbReference type="RefSeq" id="WP_394303245.1">
    <property type="nucleotide sequence ID" value="NZ_JBHMQT010000053.1"/>
</dbReference>
<reference evidence="3 4" key="1">
    <citation type="submission" date="2024-09" db="EMBL/GenBank/DDBJ databases">
        <authorList>
            <person name="Sun Q."/>
            <person name="Mori K."/>
        </authorList>
    </citation>
    <scope>NUCLEOTIDE SEQUENCE [LARGE SCALE GENOMIC DNA]</scope>
    <source>
        <strain evidence="3 4">TBRC 1851</strain>
    </source>
</reference>
<name>A0ABV6UAM3_9ACTN</name>
<accession>A0ABV6UAM3</accession>
<keyword evidence="1" id="KW-0812">Transmembrane</keyword>
<protein>
    <submittedName>
        <fullName evidence="3">TadE family type IV pilus minor pilin</fullName>
    </submittedName>
</protein>
<dbReference type="NCBIfam" id="NF041390">
    <property type="entry name" value="TadE_Rv3655c"/>
    <property type="match status" value="1"/>
</dbReference>
<dbReference type="EMBL" id="JBHMQT010000053">
    <property type="protein sequence ID" value="MFC0865207.1"/>
    <property type="molecule type" value="Genomic_DNA"/>
</dbReference>
<dbReference type="InterPro" id="IPR049790">
    <property type="entry name" value="Rv3655c/TadE"/>
</dbReference>
<comment type="caution">
    <text evidence="3">The sequence shown here is derived from an EMBL/GenBank/DDBJ whole genome shotgun (WGS) entry which is preliminary data.</text>
</comment>
<evidence type="ECO:0000256" key="1">
    <source>
        <dbReference type="SAM" id="Phobius"/>
    </source>
</evidence>
<keyword evidence="1" id="KW-0472">Membrane</keyword>
<dbReference type="Pfam" id="PF07811">
    <property type="entry name" value="TadE"/>
    <property type="match status" value="1"/>
</dbReference>
<organism evidence="3 4">
    <name type="scientific">Sphaerimonospora cavernae</name>
    <dbReference type="NCBI Taxonomy" id="1740611"/>
    <lineage>
        <taxon>Bacteria</taxon>
        <taxon>Bacillati</taxon>
        <taxon>Actinomycetota</taxon>
        <taxon>Actinomycetes</taxon>
        <taxon>Streptosporangiales</taxon>
        <taxon>Streptosporangiaceae</taxon>
        <taxon>Sphaerimonospora</taxon>
    </lineage>
</organism>